<keyword evidence="7" id="KW-1185">Reference proteome</keyword>
<dbReference type="Gene3D" id="3.40.50.300">
    <property type="entry name" value="P-loop containing nucleotide triphosphate hydrolases"/>
    <property type="match status" value="1"/>
</dbReference>
<dbReference type="InterPro" id="IPR001680">
    <property type="entry name" value="WD40_rpt"/>
</dbReference>
<dbReference type="InterPro" id="IPR020472">
    <property type="entry name" value="WD40_PAC1"/>
</dbReference>
<feature type="repeat" description="WD" evidence="4">
    <location>
        <begin position="771"/>
        <end position="812"/>
    </location>
</feature>
<dbReference type="CDD" id="cd00093">
    <property type="entry name" value="HTH_XRE"/>
    <property type="match status" value="1"/>
</dbReference>
<feature type="repeat" description="WD" evidence="4">
    <location>
        <begin position="1023"/>
        <end position="1064"/>
    </location>
</feature>
<dbReference type="RefSeq" id="WP_230843022.1">
    <property type="nucleotide sequence ID" value="NZ_CP063845.1"/>
</dbReference>
<feature type="repeat" description="WD" evidence="4">
    <location>
        <begin position="1107"/>
        <end position="1148"/>
    </location>
</feature>
<feature type="repeat" description="WD" evidence="4">
    <location>
        <begin position="897"/>
        <end position="938"/>
    </location>
</feature>
<reference evidence="6 7" key="1">
    <citation type="journal article" date="2021" name="Genome Biol. Evol.">
        <title>Complete Genome Sequencing of a Novel Gloeobacter Species from a Waterfall Cave in Mexico.</title>
        <authorList>
            <person name="Saw J.H."/>
            <person name="Cardona T."/>
            <person name="Montejano G."/>
        </authorList>
    </citation>
    <scope>NUCLEOTIDE SEQUENCE [LARGE SCALE GENOMIC DNA]</scope>
    <source>
        <strain evidence="6">MG652769</strain>
    </source>
</reference>
<dbReference type="SMART" id="SM00320">
    <property type="entry name" value="WD40"/>
    <property type="match status" value="14"/>
</dbReference>
<keyword evidence="3" id="KW-0677">Repeat</keyword>
<evidence type="ECO:0000256" key="4">
    <source>
        <dbReference type="PROSITE-ProRule" id="PRU00221"/>
    </source>
</evidence>
<dbReference type="PROSITE" id="PS50082">
    <property type="entry name" value="WD_REPEATS_2"/>
    <property type="match status" value="14"/>
</dbReference>
<dbReference type="CDD" id="cd00200">
    <property type="entry name" value="WD40"/>
    <property type="match status" value="2"/>
</dbReference>
<evidence type="ECO:0000256" key="3">
    <source>
        <dbReference type="ARBA" id="ARBA00022737"/>
    </source>
</evidence>
<dbReference type="InterPro" id="IPR027417">
    <property type="entry name" value="P-loop_NTPase"/>
</dbReference>
<dbReference type="InterPro" id="IPR036322">
    <property type="entry name" value="WD40_repeat_dom_sf"/>
</dbReference>
<feature type="domain" description="AAA+ ATPase" evidence="5">
    <location>
        <begin position="134"/>
        <end position="321"/>
    </location>
</feature>
<dbReference type="PROSITE" id="PS50294">
    <property type="entry name" value="WD_REPEATS_REGION"/>
    <property type="match status" value="14"/>
</dbReference>
<dbReference type="InterPro" id="IPR011047">
    <property type="entry name" value="Quinoprotein_ADH-like_sf"/>
</dbReference>
<dbReference type="SUPFAM" id="SSF50978">
    <property type="entry name" value="WD40 repeat-like"/>
    <property type="match status" value="2"/>
</dbReference>
<gene>
    <name evidence="6" type="ORF">ISF26_06070</name>
</gene>
<feature type="repeat" description="WD" evidence="4">
    <location>
        <begin position="603"/>
        <end position="644"/>
    </location>
</feature>
<sequence>MSDTPKARRRRGYRLTSQGWQRLHEARCRTEEREHAGERLTLEDLSERTGFDPNTVAKVLKAEEGVDKQTLLRFFVAFGLELESDDYARPEAGAPSSQPPREVRRDWGEAVDVSLFHGRGGELAILENWLVEERCRLVAILGMGGIGKTALAVKLARQSEAHFERLIWRSLRNAPPLADLLTELIAFAGEEQAPALPTGIEGRILRLLECLRRNRCLLVLDNAESLLRGGEQAGTYREGCEGYGELLRRVGEVPHASCLVLTSREKPAEVAALEGSSLPVRSLRLGGLQQSEGEVILQAKGLRGAADERRRLVECYRGNPLALMIISTSIRELFDGQICEFLAQDTAVFNGIANLLQQQFDRLTEAEKQLMYWLAIHREPVVASQLRENVVPAVSAPKILETLESLLRRSLIERGATGYSQQPVVMEYTTEHFVERICDEVHQRALALLRSHALLLAQAKDYIRAAQSRLILKPVIDGLLFRLGSQTHLEQRLAALLAQQRDEAPLQPGYVGGNTLNMLATLQTELRHWDFSHLAVWQAYLQEVNLYGVNFAHADLARCVFAQNFGGVFSVAFSPDGEQIAVGDDNSEIRLWRAADGQQQLSCQGHTDWVCAVAFAPDGQTFASASQDGTVKLWDARIGQCLATLRGHIGWVRSAAFAPDGSILASAGQDSTVKLWDAATGRCLATLQGHTGVVHSVAFAPDGSILASAGQDSTVKLWDAATGRCLATLQGHTEPIRSVVFSPDGHRLASASHDRTVKLWTPATGRCLATLAGHGDWVSAVAFAPDGRSLATGSLDRTVRLWETITGQCLKTLQEHTDQVFSIAFHPQGHTLASGSPTQTVKLWDTESGQCLRTLQGKTVTVLAVAFSPQAQILVSGSDDRLVRLWDVRTGECTRVLRGHLRGVTTVAFAPDGRTLASAGADLSVKLWDALSGQCLRTLREHTGSIRSVAFAPDGRLLASGSQDGTVKLWDPGTGRSVATLQGHTSWIRSVAFAPDGRLLASGSQDGTARIWDTRTGECLQILAGHTYLICSVAFSLDGQLLASGSQDQTIRLWEVQTGACLRTLTEKTGMVFSLAFSPDGQLLASGSNDMTVKLWQVGTGRCVKTLGPHTSLVVSIAYAPDGSTLASASLDESIRLFDPATGACLRRFTVERTYEGTDITGATGLSEAQKAVLIALGAVERIL</sequence>
<feature type="repeat" description="WD" evidence="4">
    <location>
        <begin position="645"/>
        <end position="686"/>
    </location>
</feature>
<dbReference type="InterPro" id="IPR003593">
    <property type="entry name" value="AAA+_ATPase"/>
</dbReference>
<feature type="repeat" description="WD" evidence="4">
    <location>
        <begin position="687"/>
        <end position="728"/>
    </location>
</feature>
<dbReference type="Proteomes" id="UP001054846">
    <property type="component" value="Chromosome"/>
</dbReference>
<feature type="repeat" description="WD" evidence="4">
    <location>
        <begin position="981"/>
        <end position="1022"/>
    </location>
</feature>
<name>A0ABY3PQ78_9CYAN</name>
<dbReference type="SMART" id="SM00382">
    <property type="entry name" value="AAA"/>
    <property type="match status" value="1"/>
</dbReference>
<dbReference type="PRINTS" id="PR00320">
    <property type="entry name" value="GPROTEINBRPT"/>
</dbReference>
<proteinExistence type="predicted"/>
<dbReference type="Pfam" id="PF00400">
    <property type="entry name" value="WD40"/>
    <property type="match status" value="14"/>
</dbReference>
<dbReference type="InterPro" id="IPR002182">
    <property type="entry name" value="NB-ARC"/>
</dbReference>
<dbReference type="PANTHER" id="PTHR19849:SF0">
    <property type="entry name" value="PHOSPHOLIPASE A-2-ACTIVATING PROTEIN"/>
    <property type="match status" value="1"/>
</dbReference>
<dbReference type="EMBL" id="CP063845">
    <property type="protein sequence ID" value="UFP95796.1"/>
    <property type="molecule type" value="Genomic_DNA"/>
</dbReference>
<dbReference type="SUPFAM" id="SSF50998">
    <property type="entry name" value="Quinoprotein alcohol dehydrogenase-like"/>
    <property type="match status" value="1"/>
</dbReference>
<keyword evidence="2 4" id="KW-0853">WD repeat</keyword>
<feature type="repeat" description="WD" evidence="4">
    <location>
        <begin position="939"/>
        <end position="980"/>
    </location>
</feature>
<feature type="repeat" description="WD" evidence="4">
    <location>
        <begin position="855"/>
        <end position="896"/>
    </location>
</feature>
<dbReference type="PRINTS" id="PR00364">
    <property type="entry name" value="DISEASERSIST"/>
</dbReference>
<dbReference type="Gene3D" id="2.130.10.10">
    <property type="entry name" value="YVTN repeat-like/Quinoprotein amine dehydrogenase"/>
    <property type="match status" value="7"/>
</dbReference>
<feature type="repeat" description="WD" evidence="4">
    <location>
        <begin position="729"/>
        <end position="770"/>
    </location>
</feature>
<dbReference type="InterPro" id="IPR019775">
    <property type="entry name" value="WD40_repeat_CS"/>
</dbReference>
<evidence type="ECO:0000256" key="2">
    <source>
        <dbReference type="ARBA" id="ARBA00022574"/>
    </source>
</evidence>
<evidence type="ECO:0000256" key="1">
    <source>
        <dbReference type="ARBA" id="ARBA00022490"/>
    </source>
</evidence>
<evidence type="ECO:0000313" key="6">
    <source>
        <dbReference type="EMBL" id="UFP95796.1"/>
    </source>
</evidence>
<feature type="repeat" description="WD" evidence="4">
    <location>
        <begin position="1065"/>
        <end position="1106"/>
    </location>
</feature>
<dbReference type="SUPFAM" id="SSF52540">
    <property type="entry name" value="P-loop containing nucleoside triphosphate hydrolases"/>
    <property type="match status" value="1"/>
</dbReference>
<evidence type="ECO:0000259" key="5">
    <source>
        <dbReference type="SMART" id="SM00382"/>
    </source>
</evidence>
<dbReference type="PROSITE" id="PS00678">
    <property type="entry name" value="WD_REPEATS_1"/>
    <property type="match status" value="5"/>
</dbReference>
<feature type="repeat" description="WD" evidence="4">
    <location>
        <begin position="561"/>
        <end position="602"/>
    </location>
</feature>
<evidence type="ECO:0000313" key="7">
    <source>
        <dbReference type="Proteomes" id="UP001054846"/>
    </source>
</evidence>
<dbReference type="InterPro" id="IPR001387">
    <property type="entry name" value="Cro/C1-type_HTH"/>
</dbReference>
<protein>
    <recommendedName>
        <fullName evidence="5">AAA+ ATPase domain-containing protein</fullName>
    </recommendedName>
</protein>
<dbReference type="InterPro" id="IPR015943">
    <property type="entry name" value="WD40/YVTN_repeat-like_dom_sf"/>
</dbReference>
<dbReference type="Pfam" id="PF00931">
    <property type="entry name" value="NB-ARC"/>
    <property type="match status" value="1"/>
</dbReference>
<keyword evidence="1" id="KW-0963">Cytoplasm</keyword>
<dbReference type="PANTHER" id="PTHR19849">
    <property type="entry name" value="PHOSPHOLIPASE A-2-ACTIVATING PROTEIN"/>
    <property type="match status" value="1"/>
</dbReference>
<organism evidence="6 7">
    <name type="scientific">Gloeobacter morelensis MG652769</name>
    <dbReference type="NCBI Taxonomy" id="2781736"/>
    <lineage>
        <taxon>Bacteria</taxon>
        <taxon>Bacillati</taxon>
        <taxon>Cyanobacteriota</taxon>
        <taxon>Cyanophyceae</taxon>
        <taxon>Gloeobacterales</taxon>
        <taxon>Gloeobacteraceae</taxon>
        <taxon>Gloeobacter</taxon>
        <taxon>Gloeobacter morelensis</taxon>
    </lineage>
</organism>
<feature type="repeat" description="WD" evidence="4">
    <location>
        <begin position="813"/>
        <end position="854"/>
    </location>
</feature>
<accession>A0ABY3PQ78</accession>